<evidence type="ECO:0008006" key="7">
    <source>
        <dbReference type="Google" id="ProtNLM"/>
    </source>
</evidence>
<sequence length="284" mass="32071">MLAGIQGAPFMVRIALALKSGLISELDWALHHLVRLSYEQGNNLRFDRIPDLAETLIKKLYEFLKQVSGKDGTMTHENIFNEDSDDWSMDHEFTKTLDKMLEAALILRNLALLSDNASYLARLEMTLPTLVLGIQKMNDFSSVELKHYCMDIIEASNANRRPKSPCTPGSPRPQQPLVAEHPSPRIRENTAPPKPRRRRTPGLCSRLYLPVHNIQGQHPKHTRARRRAGPRRPAGQADDVPSTGKGSPPFPLNRHQATYPPRPSFPPRRDRSGAPGLRRARQSH</sequence>
<reference evidence="5 6" key="1">
    <citation type="journal article" date="2012" name="MBio">
        <title>De novo assembly of the Pneumocystis jirovecii genome from a single bronchoalveolar lavage fluid specimen from a patient.</title>
        <authorList>
            <person name="Cisse O.H."/>
            <person name="Pagni M."/>
            <person name="Hauser P.M."/>
        </authorList>
    </citation>
    <scope>NUCLEOTIDE SEQUENCE [LARGE SCALE GENOMIC DNA]</scope>
    <source>
        <strain evidence="5 6">SE8</strain>
    </source>
</reference>
<keyword evidence="3" id="KW-0539">Nucleus</keyword>
<evidence type="ECO:0000256" key="4">
    <source>
        <dbReference type="SAM" id="MobiDB-lite"/>
    </source>
</evidence>
<gene>
    <name evidence="5" type="ORF">PNEJI1_000119</name>
</gene>
<feature type="compositionally biased region" description="Basic residues" evidence="4">
    <location>
        <begin position="218"/>
        <end position="230"/>
    </location>
</feature>
<dbReference type="EMBL" id="CAKM01000278">
    <property type="protein sequence ID" value="CCJ31119.1"/>
    <property type="molecule type" value="Genomic_DNA"/>
</dbReference>
<comment type="caution">
    <text evidence="5">The sequence shown here is derived from an EMBL/GenBank/DDBJ whole genome shotgun (WGS) entry which is preliminary data.</text>
</comment>
<dbReference type="InParanoid" id="L0PGB5"/>
<dbReference type="PANTHER" id="PTHR22970:SF14">
    <property type="entry name" value="AT-RICH INTERACTIVE DOMAIN-CONTAINING PROTEIN 2"/>
    <property type="match status" value="1"/>
</dbReference>
<dbReference type="PANTHER" id="PTHR22970">
    <property type="entry name" value="AT-RICH INTERACTIVE DOMAIN-CONTAINING PROTEIN 2"/>
    <property type="match status" value="1"/>
</dbReference>
<evidence type="ECO:0000256" key="3">
    <source>
        <dbReference type="ARBA" id="ARBA00023242"/>
    </source>
</evidence>
<protein>
    <recommendedName>
        <fullName evidence="7">SWI/SNF-like complex subunit BAF250 C-terminal domain-containing protein</fullName>
    </recommendedName>
</protein>
<evidence type="ECO:0000313" key="5">
    <source>
        <dbReference type="EMBL" id="CCJ31119.1"/>
    </source>
</evidence>
<proteinExistence type="predicted"/>
<evidence type="ECO:0000256" key="2">
    <source>
        <dbReference type="ARBA" id="ARBA00023163"/>
    </source>
</evidence>
<dbReference type="Proteomes" id="UP000010422">
    <property type="component" value="Unassembled WGS sequence"/>
</dbReference>
<dbReference type="GO" id="GO:0016586">
    <property type="term" value="C:RSC-type complex"/>
    <property type="evidence" value="ECO:0007669"/>
    <property type="project" value="TreeGrafter"/>
</dbReference>
<name>L0PGB5_PNEJI</name>
<evidence type="ECO:0000256" key="1">
    <source>
        <dbReference type="ARBA" id="ARBA00023015"/>
    </source>
</evidence>
<keyword evidence="1" id="KW-0805">Transcription regulation</keyword>
<dbReference type="VEuPathDB" id="FungiDB:PNEJI1_000119"/>
<dbReference type="AlphaFoldDB" id="L0PGB5"/>
<dbReference type="InterPro" id="IPR052406">
    <property type="entry name" value="Chromatin_Remodeling_Comp"/>
</dbReference>
<feature type="region of interest" description="Disordered" evidence="4">
    <location>
        <begin position="158"/>
        <end position="284"/>
    </location>
</feature>
<accession>L0PGB5</accession>
<evidence type="ECO:0000313" key="6">
    <source>
        <dbReference type="Proteomes" id="UP000010422"/>
    </source>
</evidence>
<dbReference type="STRING" id="1209962.L0PGB5"/>
<organism evidence="6">
    <name type="scientific">Pneumocystis jirovecii</name>
    <name type="common">Human pneumocystis pneumonia agent</name>
    <dbReference type="NCBI Taxonomy" id="42068"/>
    <lineage>
        <taxon>Eukaryota</taxon>
        <taxon>Fungi</taxon>
        <taxon>Dikarya</taxon>
        <taxon>Ascomycota</taxon>
        <taxon>Taphrinomycotina</taxon>
        <taxon>Pneumocystomycetes</taxon>
        <taxon>Pneumocystaceae</taxon>
        <taxon>Pneumocystis</taxon>
    </lineage>
</organism>
<keyword evidence="2" id="KW-0804">Transcription</keyword>